<evidence type="ECO:0000259" key="8">
    <source>
        <dbReference type="SMART" id="SM00382"/>
    </source>
</evidence>
<comment type="similarity">
    <text evidence="6">Belongs to the AAA ATPase family.</text>
</comment>
<dbReference type="InterPro" id="IPR041569">
    <property type="entry name" value="AAA_lid_3"/>
</dbReference>
<accession>A0AAD9JW83</accession>
<organism evidence="9 10">
    <name type="scientific">Paralvinella palmiformis</name>
    <dbReference type="NCBI Taxonomy" id="53620"/>
    <lineage>
        <taxon>Eukaryota</taxon>
        <taxon>Metazoa</taxon>
        <taxon>Spiralia</taxon>
        <taxon>Lophotrochozoa</taxon>
        <taxon>Annelida</taxon>
        <taxon>Polychaeta</taxon>
        <taxon>Sedentaria</taxon>
        <taxon>Canalipalpata</taxon>
        <taxon>Terebellida</taxon>
        <taxon>Terebelliformia</taxon>
        <taxon>Alvinellidae</taxon>
        <taxon>Paralvinella</taxon>
    </lineage>
</organism>
<dbReference type="InterPro" id="IPR003960">
    <property type="entry name" value="ATPase_AAA_CS"/>
</dbReference>
<dbReference type="Gene3D" id="1.10.8.60">
    <property type="match status" value="1"/>
</dbReference>
<keyword evidence="10" id="KW-1185">Reference proteome</keyword>
<dbReference type="SMART" id="SM00382">
    <property type="entry name" value="AAA"/>
    <property type="match status" value="1"/>
</dbReference>
<evidence type="ECO:0000256" key="2">
    <source>
        <dbReference type="ARBA" id="ARBA00022741"/>
    </source>
</evidence>
<evidence type="ECO:0000256" key="3">
    <source>
        <dbReference type="ARBA" id="ARBA00022787"/>
    </source>
</evidence>
<comment type="subcellular location">
    <subcellularLocation>
        <location evidence="1">Mitochondrion outer membrane</location>
        <topology evidence="1">Single-pass membrane protein</topology>
    </subcellularLocation>
</comment>
<dbReference type="InterPro" id="IPR003593">
    <property type="entry name" value="AAA+_ATPase"/>
</dbReference>
<dbReference type="SUPFAM" id="SSF52540">
    <property type="entry name" value="P-loop containing nucleoside triphosphate hydrolases"/>
    <property type="match status" value="1"/>
</dbReference>
<dbReference type="FunFam" id="3.40.50.300:FF:000538">
    <property type="entry name" value="ATPase family AAA domain-containing protein 1"/>
    <property type="match status" value="1"/>
</dbReference>
<dbReference type="InterPro" id="IPR003959">
    <property type="entry name" value="ATPase_AAA_core"/>
</dbReference>
<name>A0AAD9JW83_9ANNE</name>
<dbReference type="PANTHER" id="PTHR45644:SF3">
    <property type="entry name" value="FI08533P-RELATED"/>
    <property type="match status" value="1"/>
</dbReference>
<dbReference type="GO" id="GO:0140570">
    <property type="term" value="P:extraction of mislocalized protein from mitochondrial outer membrane"/>
    <property type="evidence" value="ECO:0007669"/>
    <property type="project" value="TreeGrafter"/>
</dbReference>
<dbReference type="InterPro" id="IPR051701">
    <property type="entry name" value="Mito_OM_Translocase_MSP1"/>
</dbReference>
<evidence type="ECO:0000256" key="5">
    <source>
        <dbReference type="ARBA" id="ARBA00023128"/>
    </source>
</evidence>
<dbReference type="PANTHER" id="PTHR45644">
    <property type="entry name" value="AAA ATPASE, PUTATIVE (AFU_ORTHOLOGUE AFUA_2G12920)-RELATED-RELATED"/>
    <property type="match status" value="1"/>
</dbReference>
<dbReference type="GO" id="GO:0005741">
    <property type="term" value="C:mitochondrial outer membrane"/>
    <property type="evidence" value="ECO:0007669"/>
    <property type="project" value="UniProtKB-SubCell"/>
</dbReference>
<dbReference type="InterPro" id="IPR027417">
    <property type="entry name" value="P-loop_NTPase"/>
</dbReference>
<dbReference type="GO" id="GO:0016887">
    <property type="term" value="F:ATP hydrolysis activity"/>
    <property type="evidence" value="ECO:0007669"/>
    <property type="project" value="InterPro"/>
</dbReference>
<keyword evidence="2 6" id="KW-0547">Nucleotide-binding</keyword>
<gene>
    <name evidence="9" type="ORF">LSH36_132g02027</name>
</gene>
<sequence>MDAHMIGSHSPVLERLKNSDLFSRVKLFFSKLANDDTGEILLKHADAVDSKVSHRNELLIRLLSTGLGLAASFAFSYFAIKWLVNAMDPTQHQKKEAQKRAEDLMKKIGVSNTKLSEFELCIASNLVDPQSMNVSWDDIGGLDETVDEIMETVILPFRQRELFSDSSLIQPPKGVLLYGPPGCGKTMIAKATAKAAGARFINLQVSSLLDKWYGESQKRAEAVFSLAIKLQPTIIFIDEIDSFLRSRNSSDHEATAMVKTQFMSFWDGLMTDPNCQIMILGATNRPQDVDAAILRRMPSMFHIGLPNPTQRLKIMRIILEDEPVDDNVDLASLAARTEGFCGSDLRELCRNAAIYRIRDYLVSQRTKDEEEAELRGSLQLRNINSTDFEMALNKMKEGRKGTTWSFPQQNVDLD</sequence>
<evidence type="ECO:0000256" key="7">
    <source>
        <dbReference type="SAM" id="Phobius"/>
    </source>
</evidence>
<keyword evidence="4 6" id="KW-0067">ATP-binding</keyword>
<protein>
    <recommendedName>
        <fullName evidence="8">AAA+ ATPase domain-containing protein</fullName>
    </recommendedName>
</protein>
<dbReference type="GO" id="GO:0005524">
    <property type="term" value="F:ATP binding"/>
    <property type="evidence" value="ECO:0007669"/>
    <property type="project" value="UniProtKB-KW"/>
</dbReference>
<dbReference type="AlphaFoldDB" id="A0AAD9JW83"/>
<reference evidence="9" key="1">
    <citation type="journal article" date="2023" name="Mol. Biol. Evol.">
        <title>Third-Generation Sequencing Reveals the Adaptive Role of the Epigenome in Three Deep-Sea Polychaetes.</title>
        <authorList>
            <person name="Perez M."/>
            <person name="Aroh O."/>
            <person name="Sun Y."/>
            <person name="Lan Y."/>
            <person name="Juniper S.K."/>
            <person name="Young C.R."/>
            <person name="Angers B."/>
            <person name="Qian P.Y."/>
        </authorList>
    </citation>
    <scope>NUCLEOTIDE SEQUENCE</scope>
    <source>
        <strain evidence="9">P08H-3</strain>
    </source>
</reference>
<feature type="domain" description="AAA+ ATPase" evidence="8">
    <location>
        <begin position="171"/>
        <end position="309"/>
    </location>
</feature>
<keyword evidence="5" id="KW-0496">Mitochondrion</keyword>
<evidence type="ECO:0000256" key="6">
    <source>
        <dbReference type="RuleBase" id="RU003651"/>
    </source>
</evidence>
<evidence type="ECO:0000313" key="9">
    <source>
        <dbReference type="EMBL" id="KAK2160488.1"/>
    </source>
</evidence>
<evidence type="ECO:0000256" key="1">
    <source>
        <dbReference type="ARBA" id="ARBA00004572"/>
    </source>
</evidence>
<keyword evidence="7" id="KW-0812">Transmembrane</keyword>
<proteinExistence type="inferred from homology"/>
<comment type="caution">
    <text evidence="9">The sequence shown here is derived from an EMBL/GenBank/DDBJ whole genome shotgun (WGS) entry which is preliminary data.</text>
</comment>
<dbReference type="Pfam" id="PF17862">
    <property type="entry name" value="AAA_lid_3"/>
    <property type="match status" value="1"/>
</dbReference>
<feature type="transmembrane region" description="Helical" evidence="7">
    <location>
        <begin position="58"/>
        <end position="80"/>
    </location>
</feature>
<evidence type="ECO:0000313" key="10">
    <source>
        <dbReference type="Proteomes" id="UP001208570"/>
    </source>
</evidence>
<keyword evidence="7" id="KW-0472">Membrane</keyword>
<dbReference type="Gene3D" id="3.40.50.300">
    <property type="entry name" value="P-loop containing nucleotide triphosphate hydrolases"/>
    <property type="match status" value="1"/>
</dbReference>
<keyword evidence="7" id="KW-1133">Transmembrane helix</keyword>
<dbReference type="EMBL" id="JAODUP010000132">
    <property type="protein sequence ID" value="KAK2160488.1"/>
    <property type="molecule type" value="Genomic_DNA"/>
</dbReference>
<dbReference type="Proteomes" id="UP001208570">
    <property type="component" value="Unassembled WGS sequence"/>
</dbReference>
<dbReference type="Pfam" id="PF00004">
    <property type="entry name" value="AAA"/>
    <property type="match status" value="1"/>
</dbReference>
<dbReference type="PROSITE" id="PS00674">
    <property type="entry name" value="AAA"/>
    <property type="match status" value="1"/>
</dbReference>
<evidence type="ECO:0000256" key="4">
    <source>
        <dbReference type="ARBA" id="ARBA00022840"/>
    </source>
</evidence>
<keyword evidence="3" id="KW-1000">Mitochondrion outer membrane</keyword>